<dbReference type="Proteomes" id="UP000319908">
    <property type="component" value="Unassembled WGS sequence"/>
</dbReference>
<sequence>MTKVLYPAGSAQIPSPKDAPKSGEMLSDSAYGPMVVEGLNLSDVKTGDPLWVSHGKGKTVEVPAASATTFAKAATIEFKNSTGLAVADAAGDFDIGKAAAAKTAGQTSVKIVMG</sequence>
<protein>
    <submittedName>
        <fullName evidence="2">Uncharacterized protein</fullName>
    </submittedName>
</protein>
<name>A0A5C6BUL8_9BACT</name>
<dbReference type="AlphaFoldDB" id="A0A5C6BUL8"/>
<evidence type="ECO:0000313" key="2">
    <source>
        <dbReference type="EMBL" id="TWU15963.1"/>
    </source>
</evidence>
<gene>
    <name evidence="2" type="ORF">Poly21_31670</name>
</gene>
<dbReference type="OrthoDB" id="9923234at2"/>
<reference evidence="2 3" key="1">
    <citation type="journal article" date="2020" name="Antonie Van Leeuwenhoek">
        <title>Rhodopirellula heiligendammensis sp. nov., Rhodopirellula pilleata sp. nov., and Rhodopirellula solitaria sp. nov. isolated from natural or artificial marine surfaces in Northern Germany and California, USA, and emended description of the genus Rhodopirellula.</title>
        <authorList>
            <person name="Kallscheuer N."/>
            <person name="Wiegand S."/>
            <person name="Jogler M."/>
            <person name="Boedeker C."/>
            <person name="Peeters S.H."/>
            <person name="Rast P."/>
            <person name="Heuer A."/>
            <person name="Jetten M.S.M."/>
            <person name="Rohde M."/>
            <person name="Jogler C."/>
        </authorList>
    </citation>
    <scope>NUCLEOTIDE SEQUENCE [LARGE SCALE GENOMIC DNA]</scope>
    <source>
        <strain evidence="2 3">Poly21</strain>
    </source>
</reference>
<organism evidence="2 3">
    <name type="scientific">Allorhodopirellula heiligendammensis</name>
    <dbReference type="NCBI Taxonomy" id="2714739"/>
    <lineage>
        <taxon>Bacteria</taxon>
        <taxon>Pseudomonadati</taxon>
        <taxon>Planctomycetota</taxon>
        <taxon>Planctomycetia</taxon>
        <taxon>Pirellulales</taxon>
        <taxon>Pirellulaceae</taxon>
        <taxon>Allorhodopirellula</taxon>
    </lineage>
</organism>
<accession>A0A5C6BUL8</accession>
<keyword evidence="3" id="KW-1185">Reference proteome</keyword>
<dbReference type="EMBL" id="SJPU01000002">
    <property type="protein sequence ID" value="TWU15963.1"/>
    <property type="molecule type" value="Genomic_DNA"/>
</dbReference>
<dbReference type="RefSeq" id="WP_146407714.1">
    <property type="nucleotide sequence ID" value="NZ_SJPU01000002.1"/>
</dbReference>
<feature type="region of interest" description="Disordered" evidence="1">
    <location>
        <begin position="1"/>
        <end position="27"/>
    </location>
</feature>
<comment type="caution">
    <text evidence="2">The sequence shown here is derived from an EMBL/GenBank/DDBJ whole genome shotgun (WGS) entry which is preliminary data.</text>
</comment>
<evidence type="ECO:0000313" key="3">
    <source>
        <dbReference type="Proteomes" id="UP000319908"/>
    </source>
</evidence>
<evidence type="ECO:0000256" key="1">
    <source>
        <dbReference type="SAM" id="MobiDB-lite"/>
    </source>
</evidence>
<proteinExistence type="predicted"/>